<dbReference type="PANTHER" id="PTHR47959:SF13">
    <property type="entry name" value="ATP-DEPENDENT RNA HELICASE RHLE"/>
    <property type="match status" value="1"/>
</dbReference>
<dbReference type="GO" id="GO:0003676">
    <property type="term" value="F:nucleic acid binding"/>
    <property type="evidence" value="ECO:0007669"/>
    <property type="project" value="InterPro"/>
</dbReference>
<dbReference type="AlphaFoldDB" id="A0A7W7Y9R7"/>
<dbReference type="EMBL" id="JACHIG010000003">
    <property type="protein sequence ID" value="MBB5032233.1"/>
    <property type="molecule type" value="Genomic_DNA"/>
</dbReference>
<evidence type="ECO:0000259" key="10">
    <source>
        <dbReference type="PROSITE" id="PS51195"/>
    </source>
</evidence>
<reference evidence="11 12" key="1">
    <citation type="submission" date="2020-08" db="EMBL/GenBank/DDBJ databases">
        <title>Genomic Encyclopedia of Type Strains, Phase IV (KMG-IV): sequencing the most valuable type-strain genomes for metagenomic binning, comparative biology and taxonomic classification.</title>
        <authorList>
            <person name="Goeker M."/>
        </authorList>
    </citation>
    <scope>NUCLEOTIDE SEQUENCE [LARGE SCALE GENOMIC DNA]</scope>
    <source>
        <strain evidence="11 12">DSM 12252</strain>
    </source>
</reference>
<feature type="compositionally biased region" description="Basic and acidic residues" evidence="7">
    <location>
        <begin position="60"/>
        <end position="117"/>
    </location>
</feature>
<dbReference type="Pfam" id="PF00270">
    <property type="entry name" value="DEAD"/>
    <property type="match status" value="1"/>
</dbReference>
<dbReference type="GO" id="GO:0005829">
    <property type="term" value="C:cytosol"/>
    <property type="evidence" value="ECO:0007669"/>
    <property type="project" value="TreeGrafter"/>
</dbReference>
<dbReference type="InterPro" id="IPR014014">
    <property type="entry name" value="RNA_helicase_DEAD_Q_motif"/>
</dbReference>
<evidence type="ECO:0000256" key="4">
    <source>
        <dbReference type="ARBA" id="ARBA00022840"/>
    </source>
</evidence>
<dbReference type="RefSeq" id="WP_343076554.1">
    <property type="nucleotide sequence ID" value="NZ_JACHIG010000003.1"/>
</dbReference>
<evidence type="ECO:0000256" key="2">
    <source>
        <dbReference type="ARBA" id="ARBA00022801"/>
    </source>
</evidence>
<accession>A0A7W7Y9R7</accession>
<dbReference type="InterPro" id="IPR050079">
    <property type="entry name" value="DEAD_box_RNA_helicase"/>
</dbReference>
<evidence type="ECO:0000256" key="6">
    <source>
        <dbReference type="PROSITE-ProRule" id="PRU00552"/>
    </source>
</evidence>
<feature type="domain" description="Helicase ATP-binding" evidence="8">
    <location>
        <begin position="166"/>
        <end position="335"/>
    </location>
</feature>
<evidence type="ECO:0000313" key="12">
    <source>
        <dbReference type="Proteomes" id="UP000590740"/>
    </source>
</evidence>
<feature type="region of interest" description="Disordered" evidence="7">
    <location>
        <begin position="1"/>
        <end position="132"/>
    </location>
</feature>
<dbReference type="InterPro" id="IPR044742">
    <property type="entry name" value="DEAD/DEAH_RhlB"/>
</dbReference>
<feature type="domain" description="Helicase C-terminal" evidence="9">
    <location>
        <begin position="358"/>
        <end position="512"/>
    </location>
</feature>
<evidence type="ECO:0000259" key="8">
    <source>
        <dbReference type="PROSITE" id="PS51192"/>
    </source>
</evidence>
<dbReference type="SUPFAM" id="SSF52540">
    <property type="entry name" value="P-loop containing nucleoside triphosphate hydrolases"/>
    <property type="match status" value="1"/>
</dbReference>
<evidence type="ECO:0000256" key="7">
    <source>
        <dbReference type="SAM" id="MobiDB-lite"/>
    </source>
</evidence>
<dbReference type="PROSITE" id="PS51194">
    <property type="entry name" value="HELICASE_CTER"/>
    <property type="match status" value="1"/>
</dbReference>
<keyword evidence="2" id="KW-0378">Hydrolase</keyword>
<dbReference type="SMART" id="SM00487">
    <property type="entry name" value="DEXDc"/>
    <property type="match status" value="1"/>
</dbReference>
<proteinExistence type="inferred from homology"/>
<sequence length="531" mass="59433">MTTPRRTEHAPKKPSLFSRIKEGLKRVIGRGKKKDAPASAKGHSHAKDHHPATIHAHKRPHDDKPREHSPRPPREGRPPRDRGERPERDGRRSSSRGRDDKRPARGPREDKPVRENHAPVPPPPAPPVPEGPYPEAFEVLGLSPAVLAAIRESGYEKPTTIQEKSIPIILTGKDLVGASQTGTGKTAAFALPTLTRMGAPGKFRVLVLEPVRELAAQVVEQFEKYGKHTGLRVLLVHGGVGYEKQRKGLQQGVDIVVATPGRLLDFMQEGVADLRDVEVLILDEVDRMLDMGFLPDVRRIVEKTPTARQTLFFSATMPPQIKNLADFALKDPESVEVGIRASTAETVSHYMYPVASDQRMELLIAILKQTHFESVMIFTRTKVQADQIYGELKQLGEYKVAVMHSDIGQRDRERALQGFRSGEFEIIVATDLAARGLDVSSVTHVINYMVPEHSEDYVHRIGRTGRAQKEGDAFTLFAADELMNVASIERLISQKIERRKLEGFNYKYTTALDDEDRARAILTGRKKKKRR</sequence>
<dbReference type="CDD" id="cd18787">
    <property type="entry name" value="SF2_C_DEAD"/>
    <property type="match status" value="1"/>
</dbReference>
<keyword evidence="4" id="KW-0067">ATP-binding</keyword>
<dbReference type="InterPro" id="IPR011545">
    <property type="entry name" value="DEAD/DEAH_box_helicase_dom"/>
</dbReference>
<evidence type="ECO:0000256" key="3">
    <source>
        <dbReference type="ARBA" id="ARBA00022806"/>
    </source>
</evidence>
<dbReference type="CDD" id="cd00268">
    <property type="entry name" value="DEADc"/>
    <property type="match status" value="1"/>
</dbReference>
<keyword evidence="1" id="KW-0547">Nucleotide-binding</keyword>
<comment type="caution">
    <text evidence="11">The sequence shown here is derived from an EMBL/GenBank/DDBJ whole genome shotgun (WGS) entry which is preliminary data.</text>
</comment>
<keyword evidence="3 11" id="KW-0347">Helicase</keyword>
<name>A0A7W7Y9R7_9BACT</name>
<dbReference type="Proteomes" id="UP000590740">
    <property type="component" value="Unassembled WGS sequence"/>
</dbReference>
<dbReference type="Gene3D" id="3.40.50.300">
    <property type="entry name" value="P-loop containing nucleotide triphosphate hydrolases"/>
    <property type="match status" value="2"/>
</dbReference>
<keyword evidence="12" id="KW-1185">Reference proteome</keyword>
<organism evidence="11 12">
    <name type="scientific">Prosthecobacter vanneervenii</name>
    <dbReference type="NCBI Taxonomy" id="48466"/>
    <lineage>
        <taxon>Bacteria</taxon>
        <taxon>Pseudomonadati</taxon>
        <taxon>Verrucomicrobiota</taxon>
        <taxon>Verrucomicrobiia</taxon>
        <taxon>Verrucomicrobiales</taxon>
        <taxon>Verrucomicrobiaceae</taxon>
        <taxon>Prosthecobacter</taxon>
    </lineage>
</organism>
<feature type="domain" description="DEAD-box RNA helicase Q" evidence="10">
    <location>
        <begin position="135"/>
        <end position="163"/>
    </location>
</feature>
<dbReference type="Pfam" id="PF00271">
    <property type="entry name" value="Helicase_C"/>
    <property type="match status" value="1"/>
</dbReference>
<dbReference type="InterPro" id="IPR027417">
    <property type="entry name" value="P-loop_NTPase"/>
</dbReference>
<dbReference type="InterPro" id="IPR014001">
    <property type="entry name" value="Helicase_ATP-bd"/>
</dbReference>
<dbReference type="PANTHER" id="PTHR47959">
    <property type="entry name" value="ATP-DEPENDENT RNA HELICASE RHLE-RELATED"/>
    <property type="match status" value="1"/>
</dbReference>
<feature type="compositionally biased region" description="Pro residues" evidence="7">
    <location>
        <begin position="119"/>
        <end position="132"/>
    </location>
</feature>
<comment type="similarity">
    <text evidence="5">Belongs to the DEAD box helicase family.</text>
</comment>
<gene>
    <name evidence="11" type="ORF">HNQ65_001810</name>
</gene>
<feature type="compositionally biased region" description="Basic and acidic residues" evidence="7">
    <location>
        <begin position="1"/>
        <end position="11"/>
    </location>
</feature>
<evidence type="ECO:0000313" key="11">
    <source>
        <dbReference type="EMBL" id="MBB5032233.1"/>
    </source>
</evidence>
<dbReference type="PROSITE" id="PS51195">
    <property type="entry name" value="Q_MOTIF"/>
    <property type="match status" value="1"/>
</dbReference>
<protein>
    <submittedName>
        <fullName evidence="11">Superfamily II DNA/RNA helicase</fullName>
    </submittedName>
</protein>
<dbReference type="SMART" id="SM00490">
    <property type="entry name" value="HELICc"/>
    <property type="match status" value="1"/>
</dbReference>
<evidence type="ECO:0000256" key="1">
    <source>
        <dbReference type="ARBA" id="ARBA00022741"/>
    </source>
</evidence>
<dbReference type="GO" id="GO:0005524">
    <property type="term" value="F:ATP binding"/>
    <property type="evidence" value="ECO:0007669"/>
    <property type="project" value="UniProtKB-KW"/>
</dbReference>
<evidence type="ECO:0000259" key="9">
    <source>
        <dbReference type="PROSITE" id="PS51194"/>
    </source>
</evidence>
<dbReference type="GO" id="GO:0016787">
    <property type="term" value="F:hydrolase activity"/>
    <property type="evidence" value="ECO:0007669"/>
    <property type="project" value="UniProtKB-KW"/>
</dbReference>
<dbReference type="PROSITE" id="PS51192">
    <property type="entry name" value="HELICASE_ATP_BIND_1"/>
    <property type="match status" value="1"/>
</dbReference>
<feature type="short sequence motif" description="Q motif" evidence="6">
    <location>
        <begin position="135"/>
        <end position="163"/>
    </location>
</feature>
<dbReference type="GO" id="GO:0003724">
    <property type="term" value="F:RNA helicase activity"/>
    <property type="evidence" value="ECO:0007669"/>
    <property type="project" value="InterPro"/>
</dbReference>
<evidence type="ECO:0000256" key="5">
    <source>
        <dbReference type="ARBA" id="ARBA00038437"/>
    </source>
</evidence>
<dbReference type="InterPro" id="IPR001650">
    <property type="entry name" value="Helicase_C-like"/>
</dbReference>